<dbReference type="EMBL" id="JACIDS010000003">
    <property type="protein sequence ID" value="MBB3931420.1"/>
    <property type="molecule type" value="Genomic_DNA"/>
</dbReference>
<dbReference type="Proteomes" id="UP000553963">
    <property type="component" value="Unassembled WGS sequence"/>
</dbReference>
<gene>
    <name evidence="4" type="ORF">GGR25_002470</name>
</gene>
<dbReference type="GO" id="GO:0036243">
    <property type="term" value="F:succinate-semialdehyde dehydrogenase (NADP+) activity"/>
    <property type="evidence" value="ECO:0007669"/>
    <property type="project" value="UniProtKB-EC"/>
</dbReference>
<dbReference type="InterPro" id="IPR015590">
    <property type="entry name" value="Aldehyde_DH_dom"/>
</dbReference>
<dbReference type="EC" id="1.2.1.20" evidence="4"/>
<dbReference type="PANTHER" id="PTHR43353:SF5">
    <property type="entry name" value="SUCCINATE-SEMIALDEHYDE DEHYDROGENASE, MITOCHONDRIAL"/>
    <property type="match status" value="1"/>
</dbReference>
<comment type="caution">
    <text evidence="4">The sequence shown here is derived from an EMBL/GenBank/DDBJ whole genome shotgun (WGS) entry which is preliminary data.</text>
</comment>
<dbReference type="RefSeq" id="WP_343068046.1">
    <property type="nucleotide sequence ID" value="NZ_JACIDS010000003.1"/>
</dbReference>
<dbReference type="PANTHER" id="PTHR43353">
    <property type="entry name" value="SUCCINATE-SEMIALDEHYDE DEHYDROGENASE, MITOCHONDRIAL"/>
    <property type="match status" value="1"/>
</dbReference>
<dbReference type="InterPro" id="IPR016163">
    <property type="entry name" value="Ald_DH_C"/>
</dbReference>
<accession>A0A840AM73</accession>
<dbReference type="AlphaFoldDB" id="A0A840AM73"/>
<dbReference type="GO" id="GO:0004777">
    <property type="term" value="F:succinate-semialdehyde dehydrogenase (NAD+) activity"/>
    <property type="evidence" value="ECO:0007669"/>
    <property type="project" value="TreeGrafter"/>
</dbReference>
<dbReference type="InterPro" id="IPR016160">
    <property type="entry name" value="Ald_DH_CS_CYS"/>
</dbReference>
<feature type="domain" description="Aldehyde dehydrogenase" evidence="3">
    <location>
        <begin position="28"/>
        <end position="491"/>
    </location>
</feature>
<dbReference type="GO" id="GO:0102810">
    <property type="term" value="F:glutarate-semialdehyde dehydrogenase (NADP+) activity"/>
    <property type="evidence" value="ECO:0007669"/>
    <property type="project" value="UniProtKB-EC"/>
</dbReference>
<dbReference type="InterPro" id="IPR016161">
    <property type="entry name" value="Ald_DH/histidinol_DH"/>
</dbReference>
<dbReference type="EC" id="1.2.1.16" evidence="4"/>
<evidence type="ECO:0000313" key="4">
    <source>
        <dbReference type="EMBL" id="MBB3931420.1"/>
    </source>
</evidence>
<dbReference type="EC" id="1.2.1.79" evidence="4"/>
<dbReference type="Gene3D" id="3.40.605.10">
    <property type="entry name" value="Aldehyde Dehydrogenase, Chain A, domain 1"/>
    <property type="match status" value="1"/>
</dbReference>
<proteinExistence type="inferred from homology"/>
<dbReference type="SUPFAM" id="SSF53720">
    <property type="entry name" value="ALDH-like"/>
    <property type="match status" value="1"/>
</dbReference>
<evidence type="ECO:0000313" key="5">
    <source>
        <dbReference type="Proteomes" id="UP000553963"/>
    </source>
</evidence>
<evidence type="ECO:0000256" key="1">
    <source>
        <dbReference type="ARBA" id="ARBA00009986"/>
    </source>
</evidence>
<protein>
    <submittedName>
        <fullName evidence="4">Succinate-semialdehyde dehydrogenase/glutarate-semialdehyde dehydrogenase</fullName>
        <ecNumber evidence="4">1.2.1.16</ecNumber>
        <ecNumber evidence="4">1.2.1.20</ecNumber>
        <ecNumber evidence="4">1.2.1.79</ecNumber>
    </submittedName>
</protein>
<evidence type="ECO:0000256" key="2">
    <source>
        <dbReference type="ARBA" id="ARBA00023002"/>
    </source>
</evidence>
<dbReference type="GO" id="GO:0009450">
    <property type="term" value="P:gamma-aminobutyric acid catabolic process"/>
    <property type="evidence" value="ECO:0007669"/>
    <property type="project" value="TreeGrafter"/>
</dbReference>
<dbReference type="Gene3D" id="3.40.309.10">
    <property type="entry name" value="Aldehyde Dehydrogenase, Chain A, domain 2"/>
    <property type="match status" value="1"/>
</dbReference>
<keyword evidence="2 4" id="KW-0560">Oxidoreductase</keyword>
<organism evidence="4 5">
    <name type="scientific">Kaistia hirudinis</name>
    <dbReference type="NCBI Taxonomy" id="1293440"/>
    <lineage>
        <taxon>Bacteria</taxon>
        <taxon>Pseudomonadati</taxon>
        <taxon>Pseudomonadota</taxon>
        <taxon>Alphaproteobacteria</taxon>
        <taxon>Hyphomicrobiales</taxon>
        <taxon>Kaistiaceae</taxon>
        <taxon>Kaistia</taxon>
    </lineage>
</organism>
<sequence length="497" mass="52429">MRFLKGLEVHDRPEAGARLGQMFINGSWESGTGKEWLRVVSPSTGQDVGWLPLGSRDDAHRAIASARENAWKLASMPVWQRAALCQAIGAEIDRRADEIATLLSLEQGKPIAEARGETAGAAKAFRNAGEQIKWLETASIPLEDPAKRALSILQPKGVFGVITPWNYPVALPSIYYLGPGIATGNALVWTPAPTTSLCAMLLMECMIAAGVPEGTVQLVTGEGPVVGDTLVTSPETQGIAFTGSSETGKVIAARSIGKAQLLELGGNGPTIVLDDADLDRAAGCIVKSALANAGQTCTATERVLVDARVHDALVERIVEAVGQIKPMASTDPASKLGALNNEENAGKVDSHLAEAVSLGAKILTGGSRAKNMPTNLYYEPTVIVDVPPDSALHCDETFGPVIPILRFGSDEELYALAAKSPMGLSAALFTRDVSRAFRHAERIRCGVVNVNEASSYWETHVPVGGAAGTSSGTGRTGGRHTLLEMSDLKTITFHLEP</sequence>
<evidence type="ECO:0000259" key="3">
    <source>
        <dbReference type="Pfam" id="PF00171"/>
    </source>
</evidence>
<name>A0A840AM73_9HYPH</name>
<dbReference type="PROSITE" id="PS00070">
    <property type="entry name" value="ALDEHYDE_DEHYDR_CYS"/>
    <property type="match status" value="1"/>
</dbReference>
<reference evidence="4 5" key="1">
    <citation type="submission" date="2020-08" db="EMBL/GenBank/DDBJ databases">
        <title>Genomic Encyclopedia of Type Strains, Phase IV (KMG-IV): sequencing the most valuable type-strain genomes for metagenomic binning, comparative biology and taxonomic classification.</title>
        <authorList>
            <person name="Goeker M."/>
        </authorList>
    </citation>
    <scope>NUCLEOTIDE SEQUENCE [LARGE SCALE GENOMIC DNA]</scope>
    <source>
        <strain evidence="4 5">DSM 25966</strain>
    </source>
</reference>
<dbReference type="InterPro" id="IPR016162">
    <property type="entry name" value="Ald_DH_N"/>
</dbReference>
<dbReference type="InterPro" id="IPR050740">
    <property type="entry name" value="Aldehyde_DH_Superfamily"/>
</dbReference>
<comment type="similarity">
    <text evidence="1">Belongs to the aldehyde dehydrogenase family.</text>
</comment>
<dbReference type="Pfam" id="PF00171">
    <property type="entry name" value="Aldedh"/>
    <property type="match status" value="1"/>
</dbReference>
<keyword evidence="5" id="KW-1185">Reference proteome</keyword>